<evidence type="ECO:0000313" key="2">
    <source>
        <dbReference type="EMBL" id="MBM6576982.1"/>
    </source>
</evidence>
<keyword evidence="3" id="KW-1185">Reference proteome</keyword>
<name>A0ABS2D7R2_9SPHN</name>
<sequence length="263" mass="28638">MIPTLLALLTLWLSPPAQATPPAQAAQGTTEPADIPVVVPRIVARYPHDRTAFTEGLLWHDGVLVESTGQEGRSEVRRVRLNDGRILARATIPAAQFGEGVALAGNDLVSLTWHDGIAHRWNAKTLKPLGTMRYTGEGWGLTGDATQLIRSDGSDTLRVVDPKTLKDRRLIAVTIRGRPLKDLNELELVDGTILANVWHTPYLVRIDPGSGKVVQIVDLKPIVAEIGVTDIEAVANGIAWDAKARRLFVTGKLWPTLFEIALP</sequence>
<evidence type="ECO:0000313" key="3">
    <source>
        <dbReference type="Proteomes" id="UP000763641"/>
    </source>
</evidence>
<keyword evidence="1" id="KW-0732">Signal</keyword>
<dbReference type="RefSeq" id="WP_204199086.1">
    <property type="nucleotide sequence ID" value="NZ_JAFEMC010000003.1"/>
</dbReference>
<dbReference type="PANTHER" id="PTHR31270:SF1">
    <property type="entry name" value="GLUTAMINYL-PEPTIDE CYCLOTRANSFERASE"/>
    <property type="match status" value="1"/>
</dbReference>
<protein>
    <submittedName>
        <fullName evidence="2">Glutaminyl-peptide cyclotransferase</fullName>
    </submittedName>
</protein>
<accession>A0ABS2D7R2</accession>
<feature type="chain" id="PRO_5045048280" evidence="1">
    <location>
        <begin position="20"/>
        <end position="263"/>
    </location>
</feature>
<dbReference type="PANTHER" id="PTHR31270">
    <property type="entry name" value="GLUTAMINYL-PEPTIDE CYCLOTRANSFERASE"/>
    <property type="match status" value="1"/>
</dbReference>
<evidence type="ECO:0000256" key="1">
    <source>
        <dbReference type="SAM" id="SignalP"/>
    </source>
</evidence>
<proteinExistence type="predicted"/>
<feature type="signal peptide" evidence="1">
    <location>
        <begin position="1"/>
        <end position="19"/>
    </location>
</feature>
<dbReference type="InterPro" id="IPR015943">
    <property type="entry name" value="WD40/YVTN_repeat-like_dom_sf"/>
</dbReference>
<dbReference type="InterPro" id="IPR007788">
    <property type="entry name" value="QCT"/>
</dbReference>
<comment type="caution">
    <text evidence="2">The sequence shown here is derived from an EMBL/GenBank/DDBJ whole genome shotgun (WGS) entry which is preliminary data.</text>
</comment>
<dbReference type="Proteomes" id="UP000763641">
    <property type="component" value="Unassembled WGS sequence"/>
</dbReference>
<reference evidence="2 3" key="1">
    <citation type="submission" date="2020-12" db="EMBL/GenBank/DDBJ databases">
        <title>Sphingomonas sp.</title>
        <authorList>
            <person name="Kim M.K."/>
        </authorList>
    </citation>
    <scope>NUCLEOTIDE SEQUENCE [LARGE SCALE GENOMIC DNA]</scope>
    <source>
        <strain evidence="2 3">BT552</strain>
    </source>
</reference>
<gene>
    <name evidence="2" type="ORF">ILT43_11400</name>
</gene>
<dbReference type="SUPFAM" id="SSF63825">
    <property type="entry name" value="YWTD domain"/>
    <property type="match status" value="1"/>
</dbReference>
<dbReference type="Gene3D" id="2.130.10.10">
    <property type="entry name" value="YVTN repeat-like/Quinoprotein amine dehydrogenase"/>
    <property type="match status" value="1"/>
</dbReference>
<dbReference type="EMBL" id="JAFEMC010000003">
    <property type="protein sequence ID" value="MBM6576982.1"/>
    <property type="molecule type" value="Genomic_DNA"/>
</dbReference>
<dbReference type="Pfam" id="PF05096">
    <property type="entry name" value="Glu_cyclase_2"/>
    <property type="match status" value="1"/>
</dbReference>
<organism evidence="2 3">
    <name type="scientific">Sphingomonas longa</name>
    <dbReference type="NCBI Taxonomy" id="2778730"/>
    <lineage>
        <taxon>Bacteria</taxon>
        <taxon>Pseudomonadati</taxon>
        <taxon>Pseudomonadota</taxon>
        <taxon>Alphaproteobacteria</taxon>
        <taxon>Sphingomonadales</taxon>
        <taxon>Sphingomonadaceae</taxon>
        <taxon>Sphingomonas</taxon>
    </lineage>
</organism>